<reference evidence="1 2" key="1">
    <citation type="submission" date="2024-11" db="EMBL/GenBank/DDBJ databases">
        <title>Chromosome-level genome assembly of the freshwater bivalve Anodonta woodiana.</title>
        <authorList>
            <person name="Chen X."/>
        </authorList>
    </citation>
    <scope>NUCLEOTIDE SEQUENCE [LARGE SCALE GENOMIC DNA]</scope>
    <source>
        <strain evidence="1">MN2024</strain>
        <tissue evidence="1">Gills</tissue>
    </source>
</reference>
<evidence type="ECO:0000313" key="2">
    <source>
        <dbReference type="Proteomes" id="UP001634394"/>
    </source>
</evidence>
<keyword evidence="2" id="KW-1185">Reference proteome</keyword>
<organism evidence="1 2">
    <name type="scientific">Sinanodonta woodiana</name>
    <name type="common">Chinese pond mussel</name>
    <name type="synonym">Anodonta woodiana</name>
    <dbReference type="NCBI Taxonomy" id="1069815"/>
    <lineage>
        <taxon>Eukaryota</taxon>
        <taxon>Metazoa</taxon>
        <taxon>Spiralia</taxon>
        <taxon>Lophotrochozoa</taxon>
        <taxon>Mollusca</taxon>
        <taxon>Bivalvia</taxon>
        <taxon>Autobranchia</taxon>
        <taxon>Heteroconchia</taxon>
        <taxon>Palaeoheterodonta</taxon>
        <taxon>Unionida</taxon>
        <taxon>Unionoidea</taxon>
        <taxon>Unionidae</taxon>
        <taxon>Unioninae</taxon>
        <taxon>Sinanodonta</taxon>
    </lineage>
</organism>
<protein>
    <recommendedName>
        <fullName evidence="3">Transposase</fullName>
    </recommendedName>
</protein>
<proteinExistence type="predicted"/>
<accession>A0ABD3V5D5</accession>
<name>A0ABD3V5D5_SINWO</name>
<dbReference type="InterPro" id="IPR052717">
    <property type="entry name" value="Vacuolar_transposase_reg"/>
</dbReference>
<dbReference type="InterPro" id="IPR012337">
    <property type="entry name" value="RNaseH-like_sf"/>
</dbReference>
<dbReference type="Proteomes" id="UP001634394">
    <property type="component" value="Unassembled WGS sequence"/>
</dbReference>
<evidence type="ECO:0000313" key="1">
    <source>
        <dbReference type="EMBL" id="KAL3856839.1"/>
    </source>
</evidence>
<dbReference type="PANTHER" id="PTHR46169">
    <property type="entry name" value="DNA REPLICATION-RELATED ELEMENT FACTOR, ISOFORM A"/>
    <property type="match status" value="1"/>
</dbReference>
<dbReference type="AlphaFoldDB" id="A0ABD3V5D5"/>
<sequence>MLAKLEMALYVAFTTDLWTSLQNIAYMCVTAHWINPVDSGRHTGQNISVRLSDCASEWNIPINKIAATVHDNGSNMNAAMNLLDDWPDQLCFAHTLQLAISAGLKVKSIARMLGASRRLSTHFKCSTVAAQALREKQKALQNNDTTMVSEVIIDCSTRWNSTLDMLERLIKLWWAIGAVLSDPQVTVRSIASTFEMTDENWSLAEALIPILKPFKQVTVMSSGQNYPSILSVYVHLYIIMKNISDLKPDDAAAIKECRKAITNELQTLYYPTGYSVLNAAKAAVVDPRYKLLKFF</sequence>
<dbReference type="SUPFAM" id="SSF53098">
    <property type="entry name" value="Ribonuclease H-like"/>
    <property type="match status" value="1"/>
</dbReference>
<gene>
    <name evidence="1" type="ORF">ACJMK2_011550</name>
</gene>
<comment type="caution">
    <text evidence="1">The sequence shown here is derived from an EMBL/GenBank/DDBJ whole genome shotgun (WGS) entry which is preliminary data.</text>
</comment>
<dbReference type="EMBL" id="JBJQND010000013">
    <property type="protein sequence ID" value="KAL3856839.1"/>
    <property type="molecule type" value="Genomic_DNA"/>
</dbReference>
<dbReference type="PANTHER" id="PTHR46169:SF29">
    <property type="entry name" value="DNA REPLICATION-RELATED ELEMENT FACTOR, ISOFORM A"/>
    <property type="match status" value="1"/>
</dbReference>
<evidence type="ECO:0008006" key="3">
    <source>
        <dbReference type="Google" id="ProtNLM"/>
    </source>
</evidence>